<organism evidence="3 4">
    <name type="scientific">Bacillus coahuilensis p1.1.43</name>
    <dbReference type="NCBI Taxonomy" id="1150625"/>
    <lineage>
        <taxon>Bacteria</taxon>
        <taxon>Bacillati</taxon>
        <taxon>Bacillota</taxon>
        <taxon>Bacilli</taxon>
        <taxon>Bacillales</taxon>
        <taxon>Bacillaceae</taxon>
        <taxon>Bacillus</taxon>
    </lineage>
</organism>
<dbReference type="PANTHER" id="PTHR33745">
    <property type="entry name" value="RSBT ANTAGONIST PROTEIN RSBS-RELATED"/>
    <property type="match status" value="1"/>
</dbReference>
<dbReference type="CDD" id="cd07041">
    <property type="entry name" value="STAS_RsbR_RsbS_like"/>
    <property type="match status" value="1"/>
</dbReference>
<dbReference type="PANTHER" id="PTHR33745:SF3">
    <property type="entry name" value="RSBT CO-ANTAGONIST PROTEIN RSBRC"/>
    <property type="match status" value="1"/>
</dbReference>
<dbReference type="InterPro" id="IPR036513">
    <property type="entry name" value="STAS_dom_sf"/>
</dbReference>
<dbReference type="EMBL" id="LDYG01000002">
    <property type="protein sequence ID" value="KUP09270.1"/>
    <property type="molecule type" value="Genomic_DNA"/>
</dbReference>
<gene>
    <name evidence="3" type="ORF">Q75_00810</name>
</gene>
<sequence>MSFFKRNTDEIILSWFGQREEDSFSIFNLHAPTHVEKLLREESSSFIQYITKEIVGNDSALSKELEEWSQLIAKNRVDDGTSIEKVMEQFAIFRGIYSRYLTVFISENRPIFDDGELFSIIDKYHFIFDKIIQTFVVSYQTYYEGRLDTQRGLINELSAPVIILTKGIGILPLIGDIDTSRAKYILEYSLQQCMDKGIEHLVLDLSAVPIVDTMVAQKLFSLVETLKLIGVETIVTGIKPTIAQTAVHLGLDFNTINVQSTLATALKNLGYTIQGKS</sequence>
<comment type="caution">
    <text evidence="3">The sequence shown here is derived from an EMBL/GenBank/DDBJ whole genome shotgun (WGS) entry which is preliminary data.</text>
</comment>
<feature type="domain" description="STAS" evidence="2">
    <location>
        <begin position="158"/>
        <end position="269"/>
    </location>
</feature>
<evidence type="ECO:0000259" key="2">
    <source>
        <dbReference type="PROSITE" id="PS50801"/>
    </source>
</evidence>
<keyword evidence="4" id="KW-1185">Reference proteome</keyword>
<dbReference type="Gene3D" id="3.30.750.24">
    <property type="entry name" value="STAS domain"/>
    <property type="match status" value="1"/>
</dbReference>
<dbReference type="STRING" id="1150625.Q75_00810"/>
<name>A0A147KCD8_9BACI</name>
<evidence type="ECO:0000313" key="3">
    <source>
        <dbReference type="EMBL" id="KUP09270.1"/>
    </source>
</evidence>
<dbReference type="PATRIC" id="fig|1150625.3.peg.168"/>
<dbReference type="SUPFAM" id="SSF52091">
    <property type="entry name" value="SpoIIaa-like"/>
    <property type="match status" value="1"/>
</dbReference>
<dbReference type="Proteomes" id="UP000074108">
    <property type="component" value="Unassembled WGS sequence"/>
</dbReference>
<evidence type="ECO:0000256" key="1">
    <source>
        <dbReference type="ARBA" id="ARBA00022553"/>
    </source>
</evidence>
<dbReference type="PROSITE" id="PS50801">
    <property type="entry name" value="STAS"/>
    <property type="match status" value="1"/>
</dbReference>
<dbReference type="InterPro" id="IPR002645">
    <property type="entry name" value="STAS_dom"/>
</dbReference>
<evidence type="ECO:0000313" key="4">
    <source>
        <dbReference type="Proteomes" id="UP000074108"/>
    </source>
</evidence>
<proteinExistence type="predicted"/>
<reference evidence="3 4" key="1">
    <citation type="journal article" date="2016" name="Front. Microbiol.">
        <title>Microevolution Analysis of Bacillus coahuilensis Unveils Differences in Phosphorus Acquisition Strategies and Their Regulation.</title>
        <authorList>
            <person name="Gomez-Lunar Z."/>
            <person name="Hernandez-Gonzalez I."/>
            <person name="Rodriguez-Torres M.D."/>
            <person name="Souza V."/>
            <person name="Olmedo-Alvarez G."/>
        </authorList>
    </citation>
    <scope>NUCLEOTIDE SEQUENCE [LARGE SCALE GENOMIC DNA]</scope>
    <source>
        <strain evidence="4">p1.1.43</strain>
    </source>
</reference>
<keyword evidence="1" id="KW-0597">Phosphoprotein</keyword>
<protein>
    <recommendedName>
        <fullName evidence="2">STAS domain-containing protein</fullName>
    </recommendedName>
</protein>
<accession>A0A147KCD8</accession>
<dbReference type="Pfam" id="PF01740">
    <property type="entry name" value="STAS"/>
    <property type="match status" value="1"/>
</dbReference>
<dbReference type="InterPro" id="IPR051932">
    <property type="entry name" value="Bact_StressResp_Reg"/>
</dbReference>
<dbReference type="AlphaFoldDB" id="A0A147KCD8"/>